<proteinExistence type="predicted"/>
<evidence type="ECO:0000313" key="3">
    <source>
        <dbReference type="Proteomes" id="UP000187735"/>
    </source>
</evidence>
<keyword evidence="3" id="KW-1185">Reference proteome</keyword>
<evidence type="ECO:0000256" key="1">
    <source>
        <dbReference type="SAM" id="MobiDB-lite"/>
    </source>
</evidence>
<name>A0A1P8WJ55_9PLAN</name>
<dbReference type="RefSeq" id="WP_077025439.1">
    <property type="nucleotide sequence ID" value="NZ_CP017641.1"/>
</dbReference>
<gene>
    <name evidence="2" type="ORF">Fuma_03705</name>
</gene>
<dbReference type="OrthoDB" id="288935at2"/>
<dbReference type="AlphaFoldDB" id="A0A1P8WJ55"/>
<dbReference type="KEGG" id="fmr:Fuma_03705"/>
<feature type="region of interest" description="Disordered" evidence="1">
    <location>
        <begin position="41"/>
        <end position="85"/>
    </location>
</feature>
<accession>A0A1P8WJ55</accession>
<evidence type="ECO:0000313" key="2">
    <source>
        <dbReference type="EMBL" id="APZ94084.1"/>
    </source>
</evidence>
<protein>
    <submittedName>
        <fullName evidence="2">Uncharacterized protein</fullName>
    </submittedName>
</protein>
<dbReference type="Proteomes" id="UP000187735">
    <property type="component" value="Chromosome"/>
</dbReference>
<sequence>MHGFFRFHRCSRTVRHLLLAGMMVGSGSDFLAADDSSQTLSGSDAAIKQDSAEQPVTARSERPLSDGHADSEDGTPKRIGQPLSPEAASVLPPELFRPLSEVRLAKAIAAESLAEEPLREPRDLAAEIYGTKPVFHDVVGFSVVPRPWRDSFRVCHWPLYFEESALERCGYSHGALTDGVSALRFFGRVPLLPYLVTVAPPFSCQ</sequence>
<organism evidence="2 3">
    <name type="scientific">Fuerstiella marisgermanici</name>
    <dbReference type="NCBI Taxonomy" id="1891926"/>
    <lineage>
        <taxon>Bacteria</taxon>
        <taxon>Pseudomonadati</taxon>
        <taxon>Planctomycetota</taxon>
        <taxon>Planctomycetia</taxon>
        <taxon>Planctomycetales</taxon>
        <taxon>Planctomycetaceae</taxon>
        <taxon>Fuerstiella</taxon>
    </lineage>
</organism>
<reference evidence="2 3" key="1">
    <citation type="journal article" date="2016" name="Front. Microbiol.">
        <title>Fuerstia marisgermanicae gen. nov., sp. nov., an Unusual Member of the Phylum Planctomycetes from the German Wadden Sea.</title>
        <authorList>
            <person name="Kohn T."/>
            <person name="Heuer A."/>
            <person name="Jogler M."/>
            <person name="Vollmers J."/>
            <person name="Boedeker C."/>
            <person name="Bunk B."/>
            <person name="Rast P."/>
            <person name="Borchert D."/>
            <person name="Glockner I."/>
            <person name="Freese H.M."/>
            <person name="Klenk H.P."/>
            <person name="Overmann J."/>
            <person name="Kaster A.K."/>
            <person name="Rohde M."/>
            <person name="Wiegand S."/>
            <person name="Jogler C."/>
        </authorList>
    </citation>
    <scope>NUCLEOTIDE SEQUENCE [LARGE SCALE GENOMIC DNA]</scope>
    <source>
        <strain evidence="2 3">NH11</strain>
    </source>
</reference>
<feature type="compositionally biased region" description="Basic and acidic residues" evidence="1">
    <location>
        <begin position="59"/>
        <end position="76"/>
    </location>
</feature>
<dbReference type="EMBL" id="CP017641">
    <property type="protein sequence ID" value="APZ94084.1"/>
    <property type="molecule type" value="Genomic_DNA"/>
</dbReference>